<feature type="region of interest" description="Disordered" evidence="1">
    <location>
        <begin position="1"/>
        <end position="136"/>
    </location>
</feature>
<evidence type="ECO:0000313" key="4">
    <source>
        <dbReference type="Proteomes" id="UP000053317"/>
    </source>
</evidence>
<dbReference type="SUPFAM" id="SSF52113">
    <property type="entry name" value="BRCT domain"/>
    <property type="match status" value="1"/>
</dbReference>
<organism evidence="3 4">
    <name type="scientific">Phaeomoniella chlamydospora</name>
    <name type="common">Phaeoacremonium chlamydosporum</name>
    <dbReference type="NCBI Taxonomy" id="158046"/>
    <lineage>
        <taxon>Eukaryota</taxon>
        <taxon>Fungi</taxon>
        <taxon>Dikarya</taxon>
        <taxon>Ascomycota</taxon>
        <taxon>Pezizomycotina</taxon>
        <taxon>Eurotiomycetes</taxon>
        <taxon>Chaetothyriomycetidae</taxon>
        <taxon>Phaeomoniellales</taxon>
        <taxon>Phaeomoniellaceae</taxon>
        <taxon>Phaeomoniella</taxon>
    </lineage>
</organism>
<dbReference type="OrthoDB" id="427711at2759"/>
<dbReference type="PROSITE" id="PS50172">
    <property type="entry name" value="BRCT"/>
    <property type="match status" value="1"/>
</dbReference>
<feature type="domain" description="BRCT" evidence="2">
    <location>
        <begin position="148"/>
        <end position="253"/>
    </location>
</feature>
<gene>
    <name evidence="3" type="ORF">UCRPC4_g06656</name>
</gene>
<feature type="region of interest" description="Disordered" evidence="1">
    <location>
        <begin position="265"/>
        <end position="293"/>
    </location>
</feature>
<reference evidence="3 4" key="1">
    <citation type="submission" date="2015-05" db="EMBL/GenBank/DDBJ databases">
        <title>Distinctive expansion of gene families associated with plant cell wall degradation and secondary metabolism in the genomes of grapevine trunk pathogens.</title>
        <authorList>
            <person name="Lawrence D.P."/>
            <person name="Travadon R."/>
            <person name="Rolshausen P.E."/>
            <person name="Baumgartner K."/>
        </authorList>
    </citation>
    <scope>NUCLEOTIDE SEQUENCE [LARGE SCALE GENOMIC DNA]</scope>
    <source>
        <strain evidence="3">UCRPC4</strain>
    </source>
</reference>
<comment type="caution">
    <text evidence="3">The sequence shown here is derived from an EMBL/GenBank/DDBJ whole genome shotgun (WGS) entry which is preliminary data.</text>
</comment>
<reference evidence="3 4" key="2">
    <citation type="submission" date="2015-05" db="EMBL/GenBank/DDBJ databases">
        <authorList>
            <person name="Morales-Cruz A."/>
            <person name="Amrine K.C."/>
            <person name="Cantu D."/>
        </authorList>
    </citation>
    <scope>NUCLEOTIDE SEQUENCE [LARGE SCALE GENOMIC DNA]</scope>
    <source>
        <strain evidence="3">UCRPC4</strain>
    </source>
</reference>
<feature type="compositionally biased region" description="Basic and acidic residues" evidence="1">
    <location>
        <begin position="111"/>
        <end position="125"/>
    </location>
</feature>
<dbReference type="Pfam" id="PF16589">
    <property type="entry name" value="BRCT_2"/>
    <property type="match status" value="1"/>
</dbReference>
<keyword evidence="4" id="KW-1185">Reference proteome</keyword>
<dbReference type="GO" id="GO:0042276">
    <property type="term" value="P:error-prone translesion synthesis"/>
    <property type="evidence" value="ECO:0007669"/>
    <property type="project" value="TreeGrafter"/>
</dbReference>
<dbReference type="EMBL" id="LCWF01000212">
    <property type="protein sequence ID" value="KKY14715.1"/>
    <property type="molecule type" value="Genomic_DNA"/>
</dbReference>
<sequence length="293" mass="31344">MPHQASLPKAPQPTRTLFDPFNSSATGHQRAENRLSGSTSWRESRSHKLSHQFRDATGGGGTEHLADLVGAGSENFGVDGRKENGDWETGAQGLREPGCQDVRGLLGGPQKAKDSGKTETEHNEHGSISLTSDYGASKAPAPIEPKNSKRLIFSGLTFYLNGSTAPLVGDHKLKHLLAQYGGHVAIALGRRTVTHVILGETKHHSGTAKGLAASKIQKEMTRVGGKGVKYVTANWALESIKAGRRLPEARYSALNLNSKGSKGVYGMFQKDKSNKSSSSEAISTDRNPREAPT</sequence>
<accession>A0A0G2GC78</accession>
<dbReference type="InterPro" id="IPR036420">
    <property type="entry name" value="BRCT_dom_sf"/>
</dbReference>
<proteinExistence type="predicted"/>
<dbReference type="GO" id="GO:0017125">
    <property type="term" value="F:deoxycytidyl transferase activity"/>
    <property type="evidence" value="ECO:0007669"/>
    <property type="project" value="TreeGrafter"/>
</dbReference>
<dbReference type="PANTHER" id="PTHR45990">
    <property type="entry name" value="DNA REPAIR PROTEIN REV1"/>
    <property type="match status" value="1"/>
</dbReference>
<evidence type="ECO:0000313" key="3">
    <source>
        <dbReference type="EMBL" id="KKY14715.1"/>
    </source>
</evidence>
<dbReference type="InterPro" id="IPR001357">
    <property type="entry name" value="BRCT_dom"/>
</dbReference>
<evidence type="ECO:0000259" key="2">
    <source>
        <dbReference type="PROSITE" id="PS50172"/>
    </source>
</evidence>
<dbReference type="GO" id="GO:0005634">
    <property type="term" value="C:nucleus"/>
    <property type="evidence" value="ECO:0007669"/>
    <property type="project" value="TreeGrafter"/>
</dbReference>
<evidence type="ECO:0000256" key="1">
    <source>
        <dbReference type="SAM" id="MobiDB-lite"/>
    </source>
</evidence>
<protein>
    <submittedName>
        <fullName evidence="3">Putative brct domain-containing protein</fullName>
    </submittedName>
</protein>
<dbReference type="AlphaFoldDB" id="A0A0G2GC78"/>
<name>A0A0G2GC78_PHACM</name>
<dbReference type="GO" id="GO:0003887">
    <property type="term" value="F:DNA-directed DNA polymerase activity"/>
    <property type="evidence" value="ECO:0007669"/>
    <property type="project" value="TreeGrafter"/>
</dbReference>
<dbReference type="Proteomes" id="UP000053317">
    <property type="component" value="Unassembled WGS sequence"/>
</dbReference>
<dbReference type="Gene3D" id="3.40.50.10190">
    <property type="entry name" value="BRCT domain"/>
    <property type="match status" value="1"/>
</dbReference>
<dbReference type="PANTHER" id="PTHR45990:SF1">
    <property type="entry name" value="DNA REPAIR PROTEIN REV1"/>
    <property type="match status" value="1"/>
</dbReference>
<dbReference type="GO" id="GO:0070987">
    <property type="term" value="P:error-free translesion synthesis"/>
    <property type="evidence" value="ECO:0007669"/>
    <property type="project" value="TreeGrafter"/>
</dbReference>